<dbReference type="GO" id="GO:0005524">
    <property type="term" value="F:ATP binding"/>
    <property type="evidence" value="ECO:0007669"/>
    <property type="project" value="UniProtKB-KW"/>
</dbReference>
<keyword evidence="2" id="KW-0067">ATP-binding</keyword>
<evidence type="ECO:0000313" key="4">
    <source>
        <dbReference type="EMBL" id="CAB1276715.1"/>
    </source>
</evidence>
<dbReference type="Gene3D" id="3.30.200.20">
    <property type="entry name" value="Phosphorylase Kinase, domain 1"/>
    <property type="match status" value="1"/>
</dbReference>
<evidence type="ECO:0000313" key="5">
    <source>
        <dbReference type="Proteomes" id="UP000516072"/>
    </source>
</evidence>
<keyword evidence="5" id="KW-1185">Reference proteome</keyword>
<dbReference type="RefSeq" id="WP_232085906.1">
    <property type="nucleotide sequence ID" value="NZ_LR778175.1"/>
</dbReference>
<protein>
    <submittedName>
        <fullName evidence="4">Aminoglycoside phosphotransferase</fullName>
    </submittedName>
</protein>
<dbReference type="PANTHER" id="PTHR33540">
    <property type="entry name" value="TRNA THREONYLCARBAMOYLADENOSINE BIOSYNTHESIS PROTEIN TSAE"/>
    <property type="match status" value="1"/>
</dbReference>
<reference evidence="4 5" key="1">
    <citation type="submission" date="2020-03" db="EMBL/GenBank/DDBJ databases">
        <authorList>
            <person name="Picone N."/>
        </authorList>
    </citation>
    <scope>NUCLEOTIDE SEQUENCE [LARGE SCALE GENOMIC DNA]</scope>
    <source>
        <strain evidence="4">NSCAC1</strain>
    </source>
</reference>
<evidence type="ECO:0000256" key="2">
    <source>
        <dbReference type="ARBA" id="ARBA00022840"/>
    </source>
</evidence>
<gene>
    <name evidence="4" type="ORF">NSCAC_1310</name>
</gene>
<dbReference type="PANTHER" id="PTHR33540:SF1">
    <property type="entry name" value="N-ACETYLMURAMATE_N-ACETYLGLUCOSAMINE KINASE"/>
    <property type="match status" value="1"/>
</dbReference>
<sequence>MHYSLTPVAGDASARRYFRLFQPQKESLIIMDAPPEKEGCTNFIYIANKLNKLGLNVPRILSQDLAQGFLLLTDLGSDQYLDFLNVNSAQTLYEDAISALLILQSKGTNSADLRPYSRKLLLQEMELFKDWYLGCHLGIQMTTELDSIFNLLVNIVLNQPQVFVHRDYHSRNLMITNQNNPGILDFQDAVKGPVTYDLVSLLRDCYIAWPQEKIAGWVSTYRNKAAQLNIPVGQDLNEFLYWFDWMGIQRHLKAIGIFARLNYRDHKPNYLKDIPRTLAYIIRVGSQYNELVDLNKILQSLPQSDMVLQ</sequence>
<keyword evidence="4" id="KW-0808">Transferase</keyword>
<dbReference type="SUPFAM" id="SSF56112">
    <property type="entry name" value="Protein kinase-like (PK-like)"/>
    <property type="match status" value="1"/>
</dbReference>
<dbReference type="AlphaFoldDB" id="A0A7G1QB21"/>
<dbReference type="InterPro" id="IPR002575">
    <property type="entry name" value="Aminoglycoside_PTrfase"/>
</dbReference>
<evidence type="ECO:0000256" key="1">
    <source>
        <dbReference type="ARBA" id="ARBA00022741"/>
    </source>
</evidence>
<dbReference type="InterPro" id="IPR011009">
    <property type="entry name" value="Kinase-like_dom_sf"/>
</dbReference>
<dbReference type="Pfam" id="PF01636">
    <property type="entry name" value="APH"/>
    <property type="match status" value="1"/>
</dbReference>
<keyword evidence="1" id="KW-0547">Nucleotide-binding</keyword>
<proteinExistence type="predicted"/>
<dbReference type="Gene3D" id="3.90.1200.10">
    <property type="match status" value="1"/>
</dbReference>
<evidence type="ECO:0000259" key="3">
    <source>
        <dbReference type="Pfam" id="PF01636"/>
    </source>
</evidence>
<dbReference type="Proteomes" id="UP000516072">
    <property type="component" value="Chromosome"/>
</dbReference>
<organism evidence="4 5">
    <name type="scientific">Candidatus Nitrosacidococcus tergens</name>
    <dbReference type="NCBI Taxonomy" id="553981"/>
    <lineage>
        <taxon>Bacteria</taxon>
        <taxon>Pseudomonadati</taxon>
        <taxon>Pseudomonadota</taxon>
        <taxon>Gammaproteobacteria</taxon>
        <taxon>Chromatiales</taxon>
        <taxon>Chromatiaceae</taxon>
        <taxon>Candidatus Nitrosacidococcus</taxon>
    </lineage>
</organism>
<name>A0A7G1QB21_9GAMM</name>
<feature type="domain" description="Aminoglycoside phosphotransferase" evidence="3">
    <location>
        <begin position="5"/>
        <end position="212"/>
    </location>
</feature>
<accession>A0A7G1QB21</accession>
<dbReference type="EMBL" id="LR778175">
    <property type="protein sequence ID" value="CAB1276715.1"/>
    <property type="molecule type" value="Genomic_DNA"/>
</dbReference>
<dbReference type="KEGG" id="ntg:NSCAC_1310"/>
<dbReference type="GO" id="GO:0016740">
    <property type="term" value="F:transferase activity"/>
    <property type="evidence" value="ECO:0007669"/>
    <property type="project" value="UniProtKB-KW"/>
</dbReference>